<sequence>FPSLEKPPQQRLHEPQESDGFPPQVTKVVTSAVKLNRKAMTPLTNPLSPVRDVAAVLTEVTNYNLQPIGA</sequence>
<name>A0AAE0ZZR4_9GAST</name>
<evidence type="ECO:0000256" key="1">
    <source>
        <dbReference type="SAM" id="MobiDB-lite"/>
    </source>
</evidence>
<evidence type="ECO:0000313" key="2">
    <source>
        <dbReference type="EMBL" id="KAK3778594.1"/>
    </source>
</evidence>
<organism evidence="2 3">
    <name type="scientific">Elysia crispata</name>
    <name type="common">lettuce slug</name>
    <dbReference type="NCBI Taxonomy" id="231223"/>
    <lineage>
        <taxon>Eukaryota</taxon>
        <taxon>Metazoa</taxon>
        <taxon>Spiralia</taxon>
        <taxon>Lophotrochozoa</taxon>
        <taxon>Mollusca</taxon>
        <taxon>Gastropoda</taxon>
        <taxon>Heterobranchia</taxon>
        <taxon>Euthyneura</taxon>
        <taxon>Panpulmonata</taxon>
        <taxon>Sacoglossa</taxon>
        <taxon>Placobranchoidea</taxon>
        <taxon>Plakobranchidae</taxon>
        <taxon>Elysia</taxon>
    </lineage>
</organism>
<dbReference type="AlphaFoldDB" id="A0AAE0ZZR4"/>
<proteinExistence type="predicted"/>
<reference evidence="2" key="1">
    <citation type="journal article" date="2023" name="G3 (Bethesda)">
        <title>A reference genome for the long-term kleptoplast-retaining sea slug Elysia crispata morphotype clarki.</title>
        <authorList>
            <person name="Eastman K.E."/>
            <person name="Pendleton A.L."/>
            <person name="Shaikh M.A."/>
            <person name="Suttiyut T."/>
            <person name="Ogas R."/>
            <person name="Tomko P."/>
            <person name="Gavelis G."/>
            <person name="Widhalm J.R."/>
            <person name="Wisecaver J.H."/>
        </authorList>
    </citation>
    <scope>NUCLEOTIDE SEQUENCE</scope>
    <source>
        <strain evidence="2">ECLA1</strain>
    </source>
</reference>
<accession>A0AAE0ZZR4</accession>
<comment type="caution">
    <text evidence="2">The sequence shown here is derived from an EMBL/GenBank/DDBJ whole genome shotgun (WGS) entry which is preliminary data.</text>
</comment>
<protein>
    <submittedName>
        <fullName evidence="2">Uncharacterized protein</fullName>
    </submittedName>
</protein>
<dbReference type="EMBL" id="JAWDGP010002904">
    <property type="protein sequence ID" value="KAK3778594.1"/>
    <property type="molecule type" value="Genomic_DNA"/>
</dbReference>
<feature type="region of interest" description="Disordered" evidence="1">
    <location>
        <begin position="1"/>
        <end position="24"/>
    </location>
</feature>
<dbReference type="Proteomes" id="UP001283361">
    <property type="component" value="Unassembled WGS sequence"/>
</dbReference>
<keyword evidence="3" id="KW-1185">Reference proteome</keyword>
<feature type="non-terminal residue" evidence="2">
    <location>
        <position position="1"/>
    </location>
</feature>
<gene>
    <name evidence="2" type="ORF">RRG08_010891</name>
</gene>
<evidence type="ECO:0000313" key="3">
    <source>
        <dbReference type="Proteomes" id="UP001283361"/>
    </source>
</evidence>